<dbReference type="InterPro" id="IPR012902">
    <property type="entry name" value="N_methyl_site"/>
</dbReference>
<dbReference type="EMBL" id="VUNS01000002">
    <property type="protein sequence ID" value="MST96113.1"/>
    <property type="molecule type" value="Genomic_DNA"/>
</dbReference>
<sequence>MKVPKPFTLIELLVVIAIIAILASMLLPALNQARTRAKSTACMNNLKQIGVALLNYDTGEWFPPRKDSKTEWFSWEENIVTAAGGDGRHDKRFSTSVKYLACPLDPLPPAGGKKTKLSYAFNNGRSAENVLTTGNLPIPNDQAFRLDRVKINSPELAASNQRGNAVLLADRYQDGGASQNQYSAGPTAAWWDFKPENGHPGQGGGRNALMSGLNVKAIPSAVFFTESLKRNLFDWQIGY</sequence>
<keyword evidence="1" id="KW-0812">Transmembrane</keyword>
<dbReference type="SUPFAM" id="SSF54523">
    <property type="entry name" value="Pili subunits"/>
    <property type="match status" value="1"/>
</dbReference>
<evidence type="ECO:0000313" key="4">
    <source>
        <dbReference type="Proteomes" id="UP000435649"/>
    </source>
</evidence>
<gene>
    <name evidence="3" type="ORF">FYJ85_03520</name>
</gene>
<dbReference type="Gene3D" id="3.30.700.10">
    <property type="entry name" value="Glycoprotein, Type 4 Pilin"/>
    <property type="match status" value="1"/>
</dbReference>
<reference evidence="3 4" key="1">
    <citation type="submission" date="2019-08" db="EMBL/GenBank/DDBJ databases">
        <title>In-depth cultivation of the pig gut microbiome towards novel bacterial diversity and tailored functional studies.</title>
        <authorList>
            <person name="Wylensek D."/>
            <person name="Hitch T.C.A."/>
            <person name="Clavel T."/>
        </authorList>
    </citation>
    <scope>NUCLEOTIDE SEQUENCE [LARGE SCALE GENOMIC DNA]</scope>
    <source>
        <strain evidence="3 4">BBE-744-WT-12</strain>
    </source>
</reference>
<organism evidence="3 4">
    <name type="scientific">Victivallis lenta</name>
    <dbReference type="NCBI Taxonomy" id="2606640"/>
    <lineage>
        <taxon>Bacteria</taxon>
        <taxon>Pseudomonadati</taxon>
        <taxon>Lentisphaerota</taxon>
        <taxon>Lentisphaeria</taxon>
        <taxon>Victivallales</taxon>
        <taxon>Victivallaceae</taxon>
        <taxon>Victivallis</taxon>
    </lineage>
</organism>
<accession>A0A844FYZ0</accession>
<proteinExistence type="predicted"/>
<protein>
    <submittedName>
        <fullName evidence="3">Type II secretion system protein</fullName>
    </submittedName>
</protein>
<dbReference type="PANTHER" id="PTHR30093">
    <property type="entry name" value="GENERAL SECRETION PATHWAY PROTEIN G"/>
    <property type="match status" value="1"/>
</dbReference>
<keyword evidence="4" id="KW-1185">Reference proteome</keyword>
<evidence type="ECO:0000256" key="1">
    <source>
        <dbReference type="SAM" id="Phobius"/>
    </source>
</evidence>
<dbReference type="AlphaFoldDB" id="A0A844FYZ0"/>
<feature type="transmembrane region" description="Helical" evidence="1">
    <location>
        <begin position="12"/>
        <end position="30"/>
    </location>
</feature>
<dbReference type="RefSeq" id="WP_154417005.1">
    <property type="nucleotide sequence ID" value="NZ_DBFCGB010000240.1"/>
</dbReference>
<comment type="caution">
    <text evidence="3">The sequence shown here is derived from an EMBL/GenBank/DDBJ whole genome shotgun (WGS) entry which is preliminary data.</text>
</comment>
<dbReference type="Proteomes" id="UP000435649">
    <property type="component" value="Unassembled WGS sequence"/>
</dbReference>
<dbReference type="Pfam" id="PF07596">
    <property type="entry name" value="SBP_bac_10"/>
    <property type="match status" value="1"/>
</dbReference>
<keyword evidence="1" id="KW-1133">Transmembrane helix</keyword>
<keyword evidence="1" id="KW-0472">Membrane</keyword>
<dbReference type="InterPro" id="IPR011453">
    <property type="entry name" value="DUF1559"/>
</dbReference>
<name>A0A844FYZ0_9BACT</name>
<feature type="domain" description="DUF1559" evidence="2">
    <location>
        <begin position="32"/>
        <end position="65"/>
    </location>
</feature>
<dbReference type="InterPro" id="IPR045584">
    <property type="entry name" value="Pilin-like"/>
</dbReference>
<evidence type="ECO:0000259" key="2">
    <source>
        <dbReference type="Pfam" id="PF07596"/>
    </source>
</evidence>
<dbReference type="NCBIfam" id="TIGR02532">
    <property type="entry name" value="IV_pilin_GFxxxE"/>
    <property type="match status" value="1"/>
</dbReference>
<dbReference type="PANTHER" id="PTHR30093:SF2">
    <property type="entry name" value="TYPE II SECRETION SYSTEM PROTEIN H"/>
    <property type="match status" value="1"/>
</dbReference>
<evidence type="ECO:0000313" key="3">
    <source>
        <dbReference type="EMBL" id="MST96113.1"/>
    </source>
</evidence>